<dbReference type="HOGENOM" id="CLU_970330_0_0_1"/>
<reference evidence="1 2" key="1">
    <citation type="submission" date="2014-04" db="EMBL/GenBank/DDBJ databases">
        <authorList>
            <consortium name="DOE Joint Genome Institute"/>
            <person name="Kuo A."/>
            <person name="Zuccaro A."/>
            <person name="Kohler A."/>
            <person name="Nagy L.G."/>
            <person name="Floudas D."/>
            <person name="Copeland A."/>
            <person name="Barry K.W."/>
            <person name="Cichocki N."/>
            <person name="Veneault-Fourrey C."/>
            <person name="LaButti K."/>
            <person name="Lindquist E.A."/>
            <person name="Lipzen A."/>
            <person name="Lundell T."/>
            <person name="Morin E."/>
            <person name="Murat C."/>
            <person name="Sun H."/>
            <person name="Tunlid A."/>
            <person name="Henrissat B."/>
            <person name="Grigoriev I.V."/>
            <person name="Hibbett D.S."/>
            <person name="Martin F."/>
            <person name="Nordberg H.P."/>
            <person name="Cantor M.N."/>
            <person name="Hua S.X."/>
        </authorList>
    </citation>
    <scope>NUCLEOTIDE SEQUENCE [LARGE SCALE GENOMIC DNA]</scope>
    <source>
        <strain evidence="1 2">MAFF 305830</strain>
    </source>
</reference>
<protein>
    <submittedName>
        <fullName evidence="1">Uncharacterized protein</fullName>
    </submittedName>
</protein>
<accession>A0A0C2WIG6</accession>
<keyword evidence="2" id="KW-1185">Reference proteome</keyword>
<dbReference type="Proteomes" id="UP000054097">
    <property type="component" value="Unassembled WGS sequence"/>
</dbReference>
<proteinExistence type="predicted"/>
<evidence type="ECO:0000313" key="1">
    <source>
        <dbReference type="EMBL" id="KIM26143.1"/>
    </source>
</evidence>
<gene>
    <name evidence="1" type="ORF">M408DRAFT_313846</name>
</gene>
<reference evidence="2" key="2">
    <citation type="submission" date="2015-01" db="EMBL/GenBank/DDBJ databases">
        <title>Evolutionary Origins and Diversification of the Mycorrhizal Mutualists.</title>
        <authorList>
            <consortium name="DOE Joint Genome Institute"/>
            <consortium name="Mycorrhizal Genomics Consortium"/>
            <person name="Kohler A."/>
            <person name="Kuo A."/>
            <person name="Nagy L.G."/>
            <person name="Floudas D."/>
            <person name="Copeland A."/>
            <person name="Barry K.W."/>
            <person name="Cichocki N."/>
            <person name="Veneault-Fourrey C."/>
            <person name="LaButti K."/>
            <person name="Lindquist E.A."/>
            <person name="Lipzen A."/>
            <person name="Lundell T."/>
            <person name="Morin E."/>
            <person name="Murat C."/>
            <person name="Riley R."/>
            <person name="Ohm R."/>
            <person name="Sun H."/>
            <person name="Tunlid A."/>
            <person name="Henrissat B."/>
            <person name="Grigoriev I.V."/>
            <person name="Hibbett D.S."/>
            <person name="Martin F."/>
        </authorList>
    </citation>
    <scope>NUCLEOTIDE SEQUENCE [LARGE SCALE GENOMIC DNA]</scope>
    <source>
        <strain evidence="2">MAFF 305830</strain>
    </source>
</reference>
<name>A0A0C2WIG6_SERVB</name>
<dbReference type="AlphaFoldDB" id="A0A0C2WIG6"/>
<sequence length="287" mass="32766">MHVPSASYAVDQNSPTIEKSEYLRYPLVPNKTSFRCPEPILLSADTPSMTETGEAEWGSSIIGESRYFQPSSYSIEMNPRYSKVTSDSFGVTSPTKTEETGFVVCFKIELTKPLAPFMTTLYLRAQQLIHLARRVYVFHAQSSYIARQGLNLVILLNDLVDAENGPDIEQCEGRNDLEDDLTELYEAMKNWGAQANEDEQVEYAEHRLIIKKQYSQLFKQRFYFSTRDQSRMMKEQYMILGESLTCATEVVRLKTARGATNRVTGFGDTKNGQKMEKSLVLCVERCY</sequence>
<organism evidence="1 2">
    <name type="scientific">Serendipita vermifera MAFF 305830</name>
    <dbReference type="NCBI Taxonomy" id="933852"/>
    <lineage>
        <taxon>Eukaryota</taxon>
        <taxon>Fungi</taxon>
        <taxon>Dikarya</taxon>
        <taxon>Basidiomycota</taxon>
        <taxon>Agaricomycotina</taxon>
        <taxon>Agaricomycetes</taxon>
        <taxon>Sebacinales</taxon>
        <taxon>Serendipitaceae</taxon>
        <taxon>Serendipita</taxon>
    </lineage>
</organism>
<evidence type="ECO:0000313" key="2">
    <source>
        <dbReference type="Proteomes" id="UP000054097"/>
    </source>
</evidence>
<dbReference type="EMBL" id="KN824308">
    <property type="protein sequence ID" value="KIM26143.1"/>
    <property type="molecule type" value="Genomic_DNA"/>
</dbReference>